<dbReference type="InterPro" id="IPR033939">
    <property type="entry name" value="BCAT_family"/>
</dbReference>
<comment type="cofactor">
    <cofactor evidence="1 16">
        <name>pyridoxal 5'-phosphate</name>
        <dbReference type="ChEBI" id="CHEBI:597326"/>
    </cofactor>
</comment>
<sequence>MTSVTEPSRTKAVADPGHGEAFTDHMILMDWSETGGWTRPEVAPLEDFSIHPGMIGLHYGQVAFEGLKAHRRTDGSVAAFRPRDHARRFQRSTRRLAMPELPEQAFVDAIGLLLGLDQDSLSDDPTHSIYLRPLMFATDVSLMLRPSRTYRFALMAFVAGGFFGDDVESVNVWISHDHARAFPGGTGDVKIAGNYAPTFLAQRQAEAAGCQQAIWLDAQEHRYIEEMGGMNMFLVRGSGPGAEVVTPELTGTLLPGVTRDTVLKLAERLGYLPRTERVSLDQWRAECADGTVSEVFACGTAAVVTPVVGVRDPVGGDWTIGDGSAGPVSLALRRALVDLHHGELADPEGWLHVCHPAG</sequence>
<dbReference type="NCBIfam" id="NF009897">
    <property type="entry name" value="PRK13357.1"/>
    <property type="match status" value="1"/>
</dbReference>
<evidence type="ECO:0000256" key="13">
    <source>
        <dbReference type="ARBA" id="ARBA00049229"/>
    </source>
</evidence>
<dbReference type="UniPathway" id="UPA00048">
    <property type="reaction ID" value="UER00073"/>
</dbReference>
<dbReference type="GO" id="GO:0052654">
    <property type="term" value="F:L-leucine-2-oxoglutarate transaminase activity"/>
    <property type="evidence" value="ECO:0007669"/>
    <property type="project" value="RHEA"/>
</dbReference>
<dbReference type="UniPathway" id="UPA00049">
    <property type="reaction ID" value="UER00062"/>
</dbReference>
<dbReference type="InterPro" id="IPR018300">
    <property type="entry name" value="Aminotrans_IV_CS"/>
</dbReference>
<dbReference type="KEGG" id="sfk:KY5_0495"/>
<evidence type="ECO:0000313" key="18">
    <source>
        <dbReference type="EMBL" id="ATL25513.1"/>
    </source>
</evidence>
<evidence type="ECO:0000256" key="6">
    <source>
        <dbReference type="ARBA" id="ARBA00022576"/>
    </source>
</evidence>
<evidence type="ECO:0000256" key="10">
    <source>
        <dbReference type="ARBA" id="ARBA00023304"/>
    </source>
</evidence>
<evidence type="ECO:0000256" key="2">
    <source>
        <dbReference type="ARBA" id="ARBA00004824"/>
    </source>
</evidence>
<comment type="similarity">
    <text evidence="5 15">Belongs to the class-IV pyridoxal-phosphate-dependent aminotransferase family.</text>
</comment>
<dbReference type="GO" id="GO:0009098">
    <property type="term" value="P:L-leucine biosynthetic process"/>
    <property type="evidence" value="ECO:0007669"/>
    <property type="project" value="UniProtKB-UniPathway"/>
</dbReference>
<evidence type="ECO:0000313" key="19">
    <source>
        <dbReference type="Proteomes" id="UP000221011"/>
    </source>
</evidence>
<dbReference type="PROSITE" id="PS00770">
    <property type="entry name" value="AA_TRANSFER_CLASS_4"/>
    <property type="match status" value="1"/>
</dbReference>
<dbReference type="InterPro" id="IPR005786">
    <property type="entry name" value="B_amino_transII"/>
</dbReference>
<dbReference type="GO" id="GO:0052655">
    <property type="term" value="F:L-valine-2-oxoglutarate transaminase activity"/>
    <property type="evidence" value="ECO:0007669"/>
    <property type="project" value="RHEA"/>
</dbReference>
<comment type="catalytic activity">
    <reaction evidence="12 17">
        <text>L-isoleucine + 2-oxoglutarate = (S)-3-methyl-2-oxopentanoate + L-glutamate</text>
        <dbReference type="Rhea" id="RHEA:24801"/>
        <dbReference type="ChEBI" id="CHEBI:16810"/>
        <dbReference type="ChEBI" id="CHEBI:29985"/>
        <dbReference type="ChEBI" id="CHEBI:35146"/>
        <dbReference type="ChEBI" id="CHEBI:58045"/>
        <dbReference type="EC" id="2.6.1.42"/>
    </reaction>
</comment>
<evidence type="ECO:0000256" key="1">
    <source>
        <dbReference type="ARBA" id="ARBA00001933"/>
    </source>
</evidence>
<dbReference type="UniPathway" id="UPA00047">
    <property type="reaction ID" value="UER00058"/>
</dbReference>
<dbReference type="GO" id="GO:0052656">
    <property type="term" value="F:L-isoleucine-2-oxoglutarate transaminase activity"/>
    <property type="evidence" value="ECO:0007669"/>
    <property type="project" value="RHEA"/>
</dbReference>
<dbReference type="Proteomes" id="UP000221011">
    <property type="component" value="Chromosome"/>
</dbReference>
<dbReference type="PANTHER" id="PTHR11825">
    <property type="entry name" value="SUBGROUP IIII AMINOTRANSFERASE"/>
    <property type="match status" value="1"/>
</dbReference>
<keyword evidence="8 17" id="KW-0808">Transferase</keyword>
<keyword evidence="7 17" id="KW-0028">Amino-acid biosynthesis</keyword>
<keyword evidence="19" id="KW-1185">Reference proteome</keyword>
<keyword evidence="10 17" id="KW-0100">Branched-chain amino acid biosynthesis</keyword>
<proteinExistence type="inferred from homology"/>
<evidence type="ECO:0000256" key="4">
    <source>
        <dbReference type="ARBA" id="ARBA00005072"/>
    </source>
</evidence>
<evidence type="ECO:0000256" key="8">
    <source>
        <dbReference type="ARBA" id="ARBA00022679"/>
    </source>
</evidence>
<dbReference type="PIRSF" id="PIRSF006468">
    <property type="entry name" value="BCAT1"/>
    <property type="match status" value="1"/>
</dbReference>
<evidence type="ECO:0000256" key="14">
    <source>
        <dbReference type="PIRSR" id="PIRSR006468-1"/>
    </source>
</evidence>
<keyword evidence="6 17" id="KW-0032">Aminotransferase</keyword>
<dbReference type="EC" id="2.6.1.42" evidence="17"/>
<dbReference type="SUPFAM" id="SSF56752">
    <property type="entry name" value="D-aminoacid aminotransferase-like PLP-dependent enzymes"/>
    <property type="match status" value="1"/>
</dbReference>
<accession>A0A291Q1W0</accession>
<comment type="catalytic activity">
    <reaction evidence="13 17">
        <text>L-leucine + 2-oxoglutarate = 4-methyl-2-oxopentanoate + L-glutamate</text>
        <dbReference type="Rhea" id="RHEA:18321"/>
        <dbReference type="ChEBI" id="CHEBI:16810"/>
        <dbReference type="ChEBI" id="CHEBI:17865"/>
        <dbReference type="ChEBI" id="CHEBI:29985"/>
        <dbReference type="ChEBI" id="CHEBI:57427"/>
        <dbReference type="EC" id="2.6.1.42"/>
    </reaction>
</comment>
<dbReference type="EMBL" id="CP022685">
    <property type="protein sequence ID" value="ATL25513.1"/>
    <property type="molecule type" value="Genomic_DNA"/>
</dbReference>
<evidence type="ECO:0000256" key="17">
    <source>
        <dbReference type="RuleBase" id="RU004517"/>
    </source>
</evidence>
<dbReference type="PANTHER" id="PTHR11825:SF44">
    <property type="entry name" value="BRANCHED-CHAIN-AMINO-ACID AMINOTRANSFERASE"/>
    <property type="match status" value="1"/>
</dbReference>
<dbReference type="GO" id="GO:0009099">
    <property type="term" value="P:L-valine biosynthetic process"/>
    <property type="evidence" value="ECO:0007669"/>
    <property type="project" value="UniProtKB-UniPathway"/>
</dbReference>
<dbReference type="NCBIfam" id="TIGR01123">
    <property type="entry name" value="ilvE_II"/>
    <property type="match status" value="1"/>
</dbReference>
<feature type="modified residue" description="N6-(pyridoxal phosphate)lysine" evidence="14">
    <location>
        <position position="190"/>
    </location>
</feature>
<dbReference type="InterPro" id="IPR043131">
    <property type="entry name" value="BCAT-like_N"/>
</dbReference>
<comment type="pathway">
    <text evidence="2">Amino-acid biosynthesis; L-isoleucine biosynthesis; L-isoleucine from 2-oxobutanoate: step 4/4.</text>
</comment>
<dbReference type="RefSeq" id="WP_098240621.1">
    <property type="nucleotide sequence ID" value="NZ_CP022685.1"/>
</dbReference>
<evidence type="ECO:0000256" key="3">
    <source>
        <dbReference type="ARBA" id="ARBA00004931"/>
    </source>
</evidence>
<comment type="catalytic activity">
    <reaction evidence="11 17">
        <text>L-valine + 2-oxoglutarate = 3-methyl-2-oxobutanoate + L-glutamate</text>
        <dbReference type="Rhea" id="RHEA:24813"/>
        <dbReference type="ChEBI" id="CHEBI:11851"/>
        <dbReference type="ChEBI" id="CHEBI:16810"/>
        <dbReference type="ChEBI" id="CHEBI:29985"/>
        <dbReference type="ChEBI" id="CHEBI:57762"/>
        <dbReference type="EC" id="2.6.1.42"/>
    </reaction>
</comment>
<organism evidence="18 19">
    <name type="scientific">Streptomyces formicae</name>
    <dbReference type="NCBI Taxonomy" id="1616117"/>
    <lineage>
        <taxon>Bacteria</taxon>
        <taxon>Bacillati</taxon>
        <taxon>Actinomycetota</taxon>
        <taxon>Actinomycetes</taxon>
        <taxon>Kitasatosporales</taxon>
        <taxon>Streptomycetaceae</taxon>
        <taxon>Streptomyces</taxon>
    </lineage>
</organism>
<comment type="pathway">
    <text evidence="4">Amino-acid biosynthesis; L-leucine biosynthesis; L-leucine from 3-methyl-2-oxobutanoate: step 4/4.</text>
</comment>
<dbReference type="InterPro" id="IPR043132">
    <property type="entry name" value="BCAT-like_C"/>
</dbReference>
<dbReference type="Pfam" id="PF01063">
    <property type="entry name" value="Aminotran_4"/>
    <property type="match status" value="1"/>
</dbReference>
<dbReference type="AlphaFoldDB" id="A0A291Q1W0"/>
<name>A0A291Q1W0_9ACTN</name>
<reference evidence="18 19" key="1">
    <citation type="submission" date="2017-08" db="EMBL/GenBank/DDBJ databases">
        <title>Complete Genome Sequence of Streptomyces formicae KY5, the formicamycin producer.</title>
        <authorList>
            <person name="Holmes N.A."/>
            <person name="Devine R."/>
            <person name="Qin Z."/>
            <person name="Seipke R.F."/>
            <person name="Wilkinson B."/>
            <person name="Hutchings M.I."/>
        </authorList>
    </citation>
    <scope>NUCLEOTIDE SEQUENCE [LARGE SCALE GENOMIC DNA]</scope>
    <source>
        <strain evidence="18 19">KY5</strain>
    </source>
</reference>
<evidence type="ECO:0000256" key="15">
    <source>
        <dbReference type="RuleBase" id="RU004106"/>
    </source>
</evidence>
<keyword evidence="9 16" id="KW-0663">Pyridoxal phosphate</keyword>
<evidence type="ECO:0000256" key="11">
    <source>
        <dbReference type="ARBA" id="ARBA00048212"/>
    </source>
</evidence>
<gene>
    <name evidence="18" type="ORF">KY5_0495</name>
</gene>
<evidence type="ECO:0000256" key="5">
    <source>
        <dbReference type="ARBA" id="ARBA00009320"/>
    </source>
</evidence>
<dbReference type="Gene3D" id="3.30.470.10">
    <property type="match status" value="1"/>
</dbReference>
<evidence type="ECO:0000256" key="12">
    <source>
        <dbReference type="ARBA" id="ARBA00048798"/>
    </source>
</evidence>
<comment type="pathway">
    <text evidence="3">Amino-acid biosynthesis; L-valine biosynthesis; L-valine from pyruvate: step 4/4.</text>
</comment>
<evidence type="ECO:0000256" key="7">
    <source>
        <dbReference type="ARBA" id="ARBA00022605"/>
    </source>
</evidence>
<dbReference type="GO" id="GO:0009097">
    <property type="term" value="P:isoleucine biosynthetic process"/>
    <property type="evidence" value="ECO:0007669"/>
    <property type="project" value="UniProtKB-UniPathway"/>
</dbReference>
<dbReference type="InterPro" id="IPR036038">
    <property type="entry name" value="Aminotransferase-like"/>
</dbReference>
<dbReference type="Gene3D" id="3.20.10.10">
    <property type="entry name" value="D-amino Acid Aminotransferase, subunit A, domain 2"/>
    <property type="match status" value="1"/>
</dbReference>
<dbReference type="InterPro" id="IPR001544">
    <property type="entry name" value="Aminotrans_IV"/>
</dbReference>
<dbReference type="CDD" id="cd01557">
    <property type="entry name" value="BCAT_beta_family"/>
    <property type="match status" value="1"/>
</dbReference>
<protein>
    <recommendedName>
        <fullName evidence="17">Branched-chain-amino-acid aminotransferase</fullName>
        <ecNumber evidence="17">2.6.1.42</ecNumber>
    </recommendedName>
</protein>
<evidence type="ECO:0000256" key="16">
    <source>
        <dbReference type="RuleBase" id="RU004516"/>
    </source>
</evidence>
<evidence type="ECO:0000256" key="9">
    <source>
        <dbReference type="ARBA" id="ARBA00022898"/>
    </source>
</evidence>